<evidence type="ECO:0000313" key="2">
    <source>
        <dbReference type="Proteomes" id="UP001148838"/>
    </source>
</evidence>
<dbReference type="EMBL" id="JAJSOF020000003">
    <property type="protein sequence ID" value="KAJ4450245.1"/>
    <property type="molecule type" value="Genomic_DNA"/>
</dbReference>
<name>A0ABQ8TX68_PERAM</name>
<keyword evidence="2" id="KW-1185">Reference proteome</keyword>
<comment type="caution">
    <text evidence="1">The sequence shown here is derived from an EMBL/GenBank/DDBJ whole genome shotgun (WGS) entry which is preliminary data.</text>
</comment>
<protein>
    <submittedName>
        <fullName evidence="1">Uncharacterized protein</fullName>
    </submittedName>
</protein>
<gene>
    <name evidence="1" type="ORF">ANN_01664</name>
</gene>
<evidence type="ECO:0000313" key="1">
    <source>
        <dbReference type="EMBL" id="KAJ4450245.1"/>
    </source>
</evidence>
<accession>A0ABQ8TX68</accession>
<reference evidence="1 2" key="1">
    <citation type="journal article" date="2022" name="Allergy">
        <title>Genome assembly and annotation of Periplaneta americana reveal a comprehensive cockroach allergen profile.</title>
        <authorList>
            <person name="Wang L."/>
            <person name="Xiong Q."/>
            <person name="Saelim N."/>
            <person name="Wang L."/>
            <person name="Nong W."/>
            <person name="Wan A.T."/>
            <person name="Shi M."/>
            <person name="Liu X."/>
            <person name="Cao Q."/>
            <person name="Hui J.H.L."/>
            <person name="Sookrung N."/>
            <person name="Leung T.F."/>
            <person name="Tungtrongchitr A."/>
            <person name="Tsui S.K.W."/>
        </authorList>
    </citation>
    <scope>NUCLEOTIDE SEQUENCE [LARGE SCALE GENOMIC DNA]</scope>
    <source>
        <strain evidence="1">PWHHKU_190912</strain>
    </source>
</reference>
<sequence>MAVQARAKDLVYCDIRLSIIGVICWKARRKESFTSMVSYRSRATVLLMELHSALSLVYTTLDFPPDLTICDNALWGFIKSIVAQERYDAVRRAFQQNTPAMLRRISGRQRRAAWG</sequence>
<dbReference type="Proteomes" id="UP001148838">
    <property type="component" value="Unassembled WGS sequence"/>
</dbReference>
<proteinExistence type="predicted"/>
<organism evidence="1 2">
    <name type="scientific">Periplaneta americana</name>
    <name type="common">American cockroach</name>
    <name type="synonym">Blatta americana</name>
    <dbReference type="NCBI Taxonomy" id="6978"/>
    <lineage>
        <taxon>Eukaryota</taxon>
        <taxon>Metazoa</taxon>
        <taxon>Ecdysozoa</taxon>
        <taxon>Arthropoda</taxon>
        <taxon>Hexapoda</taxon>
        <taxon>Insecta</taxon>
        <taxon>Pterygota</taxon>
        <taxon>Neoptera</taxon>
        <taxon>Polyneoptera</taxon>
        <taxon>Dictyoptera</taxon>
        <taxon>Blattodea</taxon>
        <taxon>Blattoidea</taxon>
        <taxon>Blattidae</taxon>
        <taxon>Blattinae</taxon>
        <taxon>Periplaneta</taxon>
    </lineage>
</organism>